<keyword evidence="2" id="KW-0238">DNA-binding</keyword>
<gene>
    <name evidence="5" type="ORF">MOZ60_07745</name>
</gene>
<dbReference type="AlphaFoldDB" id="A0AB35U7J7"/>
<dbReference type="InterPro" id="IPR001845">
    <property type="entry name" value="HTH_ArsR_DNA-bd_dom"/>
</dbReference>
<dbReference type="InterPro" id="IPR036390">
    <property type="entry name" value="WH_DNA-bd_sf"/>
</dbReference>
<accession>A0AB35U7J7</accession>
<dbReference type="Pfam" id="PF01022">
    <property type="entry name" value="HTH_5"/>
    <property type="match status" value="1"/>
</dbReference>
<dbReference type="PANTHER" id="PTHR33154:SF18">
    <property type="entry name" value="ARSENICAL RESISTANCE OPERON REPRESSOR"/>
    <property type="match status" value="1"/>
</dbReference>
<feature type="domain" description="HTH arsR-type" evidence="4">
    <location>
        <begin position="1"/>
        <end position="92"/>
    </location>
</feature>
<dbReference type="EMBL" id="JALBUR010000018">
    <property type="protein sequence ID" value="MDX8419987.1"/>
    <property type="molecule type" value="Genomic_DNA"/>
</dbReference>
<organism evidence="5 6">
    <name type="scientific">Grylomicrobium aquisgranensis</name>
    <dbReference type="NCBI Taxonomy" id="2926318"/>
    <lineage>
        <taxon>Bacteria</taxon>
        <taxon>Bacillati</taxon>
        <taxon>Bacillota</taxon>
        <taxon>Erysipelotrichia</taxon>
        <taxon>Erysipelotrichales</taxon>
        <taxon>Erysipelotrichaceae</taxon>
        <taxon>Grylomicrobium</taxon>
    </lineage>
</organism>
<dbReference type="PROSITE" id="PS00846">
    <property type="entry name" value="HTH_ARSR_1"/>
    <property type="match status" value="1"/>
</dbReference>
<dbReference type="SMART" id="SM00418">
    <property type="entry name" value="HTH_ARSR"/>
    <property type="match status" value="1"/>
</dbReference>
<evidence type="ECO:0000259" key="4">
    <source>
        <dbReference type="PROSITE" id="PS50987"/>
    </source>
</evidence>
<sequence length="104" mass="11609">MGCREDARKIKALADENRLAIMLVLQHGEMCGCDLLARLKISQPTLSHHMKILADSGLVNCCRQGKWMYYSISEKGVRAFREMIGMYARCDCETDSSVSCGCGK</sequence>
<dbReference type="InterPro" id="IPR051081">
    <property type="entry name" value="HTH_MetalResp_TranReg"/>
</dbReference>
<dbReference type="PROSITE" id="PS50987">
    <property type="entry name" value="HTH_ARSR_2"/>
    <property type="match status" value="1"/>
</dbReference>
<dbReference type="GO" id="GO:0003677">
    <property type="term" value="F:DNA binding"/>
    <property type="evidence" value="ECO:0007669"/>
    <property type="project" value="UniProtKB-KW"/>
</dbReference>
<dbReference type="Gene3D" id="1.10.10.10">
    <property type="entry name" value="Winged helix-like DNA-binding domain superfamily/Winged helix DNA-binding domain"/>
    <property type="match status" value="1"/>
</dbReference>
<reference evidence="5 6" key="1">
    <citation type="submission" date="2022-03" db="EMBL/GenBank/DDBJ databases">
        <title>Novel taxa within the pig intestine.</title>
        <authorList>
            <person name="Wylensek D."/>
            <person name="Bishof K."/>
            <person name="Afrizal A."/>
            <person name="Clavel T."/>
        </authorList>
    </citation>
    <scope>NUCLEOTIDE SEQUENCE [LARGE SCALE GENOMIC DNA]</scope>
    <source>
        <strain evidence="5 6">CLA-KB-P133</strain>
    </source>
</reference>
<evidence type="ECO:0000256" key="3">
    <source>
        <dbReference type="ARBA" id="ARBA00023163"/>
    </source>
</evidence>
<evidence type="ECO:0000313" key="5">
    <source>
        <dbReference type="EMBL" id="MDX8419987.1"/>
    </source>
</evidence>
<protein>
    <submittedName>
        <fullName evidence="5">Metalloregulator ArsR/SmtB family transcription factor</fullName>
    </submittedName>
</protein>
<evidence type="ECO:0000256" key="2">
    <source>
        <dbReference type="ARBA" id="ARBA00023125"/>
    </source>
</evidence>
<dbReference type="Proteomes" id="UP001286174">
    <property type="component" value="Unassembled WGS sequence"/>
</dbReference>
<dbReference type="SUPFAM" id="SSF46785">
    <property type="entry name" value="Winged helix' DNA-binding domain"/>
    <property type="match status" value="1"/>
</dbReference>
<dbReference type="PANTHER" id="PTHR33154">
    <property type="entry name" value="TRANSCRIPTIONAL REGULATOR, ARSR FAMILY"/>
    <property type="match status" value="1"/>
</dbReference>
<dbReference type="InterPro" id="IPR018334">
    <property type="entry name" value="ArsR_HTH"/>
</dbReference>
<keyword evidence="6" id="KW-1185">Reference proteome</keyword>
<dbReference type="InterPro" id="IPR036388">
    <property type="entry name" value="WH-like_DNA-bd_sf"/>
</dbReference>
<dbReference type="InterPro" id="IPR011991">
    <property type="entry name" value="ArsR-like_HTH"/>
</dbReference>
<name>A0AB35U7J7_9FIRM</name>
<dbReference type="PRINTS" id="PR00778">
    <property type="entry name" value="HTHARSR"/>
</dbReference>
<proteinExistence type="predicted"/>
<comment type="caution">
    <text evidence="5">The sequence shown here is derived from an EMBL/GenBank/DDBJ whole genome shotgun (WGS) entry which is preliminary data.</text>
</comment>
<dbReference type="CDD" id="cd00090">
    <property type="entry name" value="HTH_ARSR"/>
    <property type="match status" value="1"/>
</dbReference>
<keyword evidence="1" id="KW-0805">Transcription regulation</keyword>
<dbReference type="NCBIfam" id="NF033788">
    <property type="entry name" value="HTH_metalloreg"/>
    <property type="match status" value="1"/>
</dbReference>
<keyword evidence="3" id="KW-0804">Transcription</keyword>
<evidence type="ECO:0000256" key="1">
    <source>
        <dbReference type="ARBA" id="ARBA00023015"/>
    </source>
</evidence>
<evidence type="ECO:0000313" key="6">
    <source>
        <dbReference type="Proteomes" id="UP001286174"/>
    </source>
</evidence>
<dbReference type="GO" id="GO:0003700">
    <property type="term" value="F:DNA-binding transcription factor activity"/>
    <property type="evidence" value="ECO:0007669"/>
    <property type="project" value="InterPro"/>
</dbReference>
<dbReference type="RefSeq" id="WP_370596233.1">
    <property type="nucleotide sequence ID" value="NZ_JALBUR010000018.1"/>
</dbReference>